<dbReference type="InterPro" id="IPR001650">
    <property type="entry name" value="Helicase_C-like"/>
</dbReference>
<feature type="region of interest" description="Disordered" evidence="11">
    <location>
        <begin position="667"/>
        <end position="689"/>
    </location>
</feature>
<dbReference type="PROSITE" id="PS51192">
    <property type="entry name" value="HELICASE_ATP_BIND_1"/>
    <property type="match status" value="1"/>
</dbReference>
<dbReference type="SUPFAM" id="SSF52540">
    <property type="entry name" value="P-loop containing nucleoside triphosphate hydrolases"/>
    <property type="match status" value="2"/>
</dbReference>
<keyword evidence="9" id="KW-0539">Nucleus</keyword>
<keyword evidence="5" id="KW-0347">Helicase</keyword>
<dbReference type="InterPro" id="IPR049730">
    <property type="entry name" value="SNF2/RAD54-like_C"/>
</dbReference>
<dbReference type="Gene3D" id="2.20.25.30">
    <property type="match status" value="1"/>
</dbReference>
<dbReference type="GO" id="GO:1990904">
    <property type="term" value="C:ribonucleoprotein complex"/>
    <property type="evidence" value="ECO:0007669"/>
    <property type="project" value="UniProtKB-KW"/>
</dbReference>
<evidence type="ECO:0000256" key="8">
    <source>
        <dbReference type="ARBA" id="ARBA00022980"/>
    </source>
</evidence>
<evidence type="ECO:0000313" key="14">
    <source>
        <dbReference type="EMBL" id="KAK0586427.1"/>
    </source>
</evidence>
<dbReference type="SMART" id="SM00490">
    <property type="entry name" value="HELICc"/>
    <property type="match status" value="1"/>
</dbReference>
<dbReference type="PANTHER" id="PTHR45821:SF5">
    <property type="entry name" value="SNF2 DOMAIN-CONTAINING PROTEIN CLASSY 4"/>
    <property type="match status" value="1"/>
</dbReference>
<evidence type="ECO:0000256" key="3">
    <source>
        <dbReference type="ARBA" id="ARBA00022741"/>
    </source>
</evidence>
<comment type="subcellular location">
    <subcellularLocation>
        <location evidence="1">Nucleus</location>
    </subcellularLocation>
</comment>
<accession>A0AA39S910</accession>
<dbReference type="InterPro" id="IPR038718">
    <property type="entry name" value="SNF2-like_sf"/>
</dbReference>
<evidence type="ECO:0000256" key="11">
    <source>
        <dbReference type="SAM" id="MobiDB-lite"/>
    </source>
</evidence>
<evidence type="ECO:0000259" key="12">
    <source>
        <dbReference type="PROSITE" id="PS51192"/>
    </source>
</evidence>
<evidence type="ECO:0000256" key="6">
    <source>
        <dbReference type="ARBA" id="ARBA00022833"/>
    </source>
</evidence>
<dbReference type="Gene3D" id="3.40.50.300">
    <property type="entry name" value="P-loop containing nucleotide triphosphate hydrolases"/>
    <property type="match status" value="1"/>
</dbReference>
<dbReference type="GO" id="GO:0016787">
    <property type="term" value="F:hydrolase activity"/>
    <property type="evidence" value="ECO:0007669"/>
    <property type="project" value="UniProtKB-KW"/>
</dbReference>
<dbReference type="InterPro" id="IPR011332">
    <property type="entry name" value="Ribosomal_zn-bd"/>
</dbReference>
<keyword evidence="3" id="KW-0547">Nucleotide-binding</keyword>
<dbReference type="SUPFAM" id="SSF57829">
    <property type="entry name" value="Zn-binding ribosomal proteins"/>
    <property type="match status" value="1"/>
</dbReference>
<dbReference type="GO" id="GO:0004386">
    <property type="term" value="F:helicase activity"/>
    <property type="evidence" value="ECO:0007669"/>
    <property type="project" value="UniProtKB-KW"/>
</dbReference>
<keyword evidence="8" id="KW-0689">Ribosomal protein</keyword>
<evidence type="ECO:0000256" key="7">
    <source>
        <dbReference type="ARBA" id="ARBA00022840"/>
    </source>
</evidence>
<gene>
    <name evidence="14" type="ORF">LWI29_006701</name>
</gene>
<feature type="compositionally biased region" description="Acidic residues" evidence="11">
    <location>
        <begin position="310"/>
        <end position="324"/>
    </location>
</feature>
<dbReference type="HAMAP" id="MF_00327">
    <property type="entry name" value="Ribosomal_eL43"/>
    <property type="match status" value="1"/>
</dbReference>
<dbReference type="Pfam" id="PF00271">
    <property type="entry name" value="Helicase_C"/>
    <property type="match status" value="1"/>
</dbReference>
<evidence type="ECO:0000256" key="1">
    <source>
        <dbReference type="ARBA" id="ARBA00004123"/>
    </source>
</evidence>
<feature type="compositionally biased region" description="Low complexity" evidence="11">
    <location>
        <begin position="348"/>
        <end position="360"/>
    </location>
</feature>
<dbReference type="GO" id="GO:0080188">
    <property type="term" value="P:gene silencing by siRNA-directed DNA methylation"/>
    <property type="evidence" value="ECO:0007669"/>
    <property type="project" value="InterPro"/>
</dbReference>
<feature type="region of interest" description="Disordered" evidence="11">
    <location>
        <begin position="271"/>
        <end position="516"/>
    </location>
</feature>
<dbReference type="GO" id="GO:0005524">
    <property type="term" value="F:ATP binding"/>
    <property type="evidence" value="ECO:0007669"/>
    <property type="project" value="UniProtKB-KW"/>
</dbReference>
<dbReference type="GO" id="GO:0003735">
    <property type="term" value="F:structural constituent of ribosome"/>
    <property type="evidence" value="ECO:0007669"/>
    <property type="project" value="InterPro"/>
</dbReference>
<dbReference type="Proteomes" id="UP001168877">
    <property type="component" value="Unassembled WGS sequence"/>
</dbReference>
<evidence type="ECO:0000259" key="13">
    <source>
        <dbReference type="PROSITE" id="PS51194"/>
    </source>
</evidence>
<proteinExistence type="inferred from homology"/>
<evidence type="ECO:0000256" key="2">
    <source>
        <dbReference type="ARBA" id="ARBA00008672"/>
    </source>
</evidence>
<dbReference type="InterPro" id="IPR044567">
    <property type="entry name" value="CLSY/DRD1"/>
</dbReference>
<feature type="compositionally biased region" description="Acidic residues" evidence="11">
    <location>
        <begin position="331"/>
        <end position="344"/>
    </location>
</feature>
<keyword evidence="6" id="KW-0862">Zinc</keyword>
<dbReference type="InterPro" id="IPR011331">
    <property type="entry name" value="Ribosomal_eL37/eL43"/>
</dbReference>
<keyword evidence="7" id="KW-0067">ATP-binding</keyword>
<dbReference type="EMBL" id="JAUESC010000382">
    <property type="protein sequence ID" value="KAK0586427.1"/>
    <property type="molecule type" value="Genomic_DNA"/>
</dbReference>
<dbReference type="GO" id="GO:0005634">
    <property type="term" value="C:nucleus"/>
    <property type="evidence" value="ECO:0007669"/>
    <property type="project" value="UniProtKB-SubCell"/>
</dbReference>
<evidence type="ECO:0000256" key="4">
    <source>
        <dbReference type="ARBA" id="ARBA00022801"/>
    </source>
</evidence>
<feature type="compositionally biased region" description="Acidic residues" evidence="11">
    <location>
        <begin position="361"/>
        <end position="376"/>
    </location>
</feature>
<dbReference type="InterPro" id="IPR002674">
    <property type="entry name" value="Ribosomal_eL43"/>
</dbReference>
<keyword evidence="4" id="KW-0378">Hydrolase</keyword>
<comment type="caution">
    <text evidence="14">The sequence shown here is derived from an EMBL/GenBank/DDBJ whole genome shotgun (WGS) entry which is preliminary data.</text>
</comment>
<dbReference type="InterPro" id="IPR027417">
    <property type="entry name" value="P-loop_NTPase"/>
</dbReference>
<keyword evidence="10" id="KW-0687">Ribonucleoprotein</keyword>
<evidence type="ECO:0000313" key="15">
    <source>
        <dbReference type="Proteomes" id="UP001168877"/>
    </source>
</evidence>
<feature type="compositionally biased region" description="Basic and acidic residues" evidence="11">
    <location>
        <begin position="381"/>
        <end position="429"/>
    </location>
</feature>
<evidence type="ECO:0000256" key="5">
    <source>
        <dbReference type="ARBA" id="ARBA00022806"/>
    </source>
</evidence>
<reference evidence="14" key="1">
    <citation type="journal article" date="2022" name="Plant J.">
        <title>Strategies of tolerance reflected in two North American maple genomes.</title>
        <authorList>
            <person name="McEvoy S.L."/>
            <person name="Sezen U.U."/>
            <person name="Trouern-Trend A."/>
            <person name="McMahon S.M."/>
            <person name="Schaberg P.G."/>
            <person name="Yang J."/>
            <person name="Wegrzyn J.L."/>
            <person name="Swenson N.G."/>
        </authorList>
    </citation>
    <scope>NUCLEOTIDE SEQUENCE</scope>
    <source>
        <strain evidence="14">NS2018</strain>
    </source>
</reference>
<sequence>MGDCDASVPITRADVDAQNVRIDNLNDQFREIHDLLQQAVGNNGGVARGNNGLVFKRIKENPGSNMLEDHLEVPTRAVAELSTEAKLELNTKGESVKELIFEQLVMDSRLPVAKRTRSREAHMFREYHEIIKKKKLEIGGSESMTQSASTVKEDESVKLPAKSIGSGSKNVEVECGVDSEVHIVCEEESANVGGKDKGKSVVCGIVGGKDKGKSIVGANVGRKDKGKSIVCEGMDNTMTIMIDDSDEDVVFIGNEDDMRVEEHEDVVCLNDEDDGLGESSSFYSNDVDENGGLNCEGEKTSGVAGHESSSDDDDGGGDLEEYSDDLTVFSSEEDNDDTEDEDYVDGNSDSSAMVEEASSSSEEEVNSSSEEEEENYAGDSEVQKRGSDEGDKLKREEEMRVTNRKERKEKREEGEKRGSDEGDKSKRVENLGSSNVETELGTASNPFSIDEEDMDSLTTLRDSDNDDSDDSDNAQTHQRVSETVAKKWPIRSGRGKDNKILPTVSKQHEGKLGKSKIKHNSMMKDQDVEEILLSSILNGEEIPLEHSLFSKSERSQLDDDTILPLKFYFGYEEPTPPEKSECEKELDNLWTDMDFAIASSAIGHTDSSMDKNEVEPPSEVEQDQATLCSQGKHQLIHDDEIGIICKFCSFVQLEIRYVVPPFAKNPSGRYRRDSRIEDDSGPSDLHFQDSDFDSQSGLDPCCSQAEGTVWDLVPGVKNSMYPHQCEGFEFIWRNIAGGIDLDKLKQSAISDGGNGCIISHAPGTGKTRLTIVFIQAYMKMYPACRPVIIAPCNMLLTWEEEFKKWKTGITFHNLNSPVLSGTELLEIQNPHESLIRTMKLLSWKKGGGVLGVSYSRFKILVGSKKNTEKKSREVDEQMKKILLELPGIFVFDEGHIPRNEQTDLFKSLSEIQTEKRIILSGTPFQNNFEELFNTFYLVRPKFADGMRSGRLRDSVTKRGRKNKGEKWQWTYLTSSIGKDADDRLADEKKLDELRTVIAPFVHVHKGTVLQDSLPGLRQSVVVLRPFDLQKQLLKGAEAIGDVINQNWYVSLIAAHPSLLLEQSHENEELIENRAELERLRLNPEAGIKTKFLMELLRLSEALNEKVLVFSQYIKPLTLIRDQLRENFDWIEGREVLYMDGKQDVRLRQSSINVFNDPSSEVKVLLASKTACCEGINLVGASRLVLLDVAWNPSVDRQAISRAYRLGQKKFVHVYRLITSGTMEERKCSRQARKDWLSKSVFTSDEEANARKISSNTMKDKILEEMVQHDKQKYIENIIEEYDESKLIDTYGMLGQRAQRYFRVSLSLIFSNSRCLPELDLQANDTMTKRTKKAGIVGKYGTRYGASLRKQIKKMEVSQHSKFFCEFCGKYAVKRKAVGIWGCKDCGKVKAGGAYTLNTASAVTVRSTIRRLREQTES</sequence>
<dbReference type="InterPro" id="IPR000330">
    <property type="entry name" value="SNF2_N"/>
</dbReference>
<feature type="domain" description="Helicase C-terminal" evidence="13">
    <location>
        <begin position="1094"/>
        <end position="1273"/>
    </location>
</feature>
<dbReference type="GO" id="GO:0006412">
    <property type="term" value="P:translation"/>
    <property type="evidence" value="ECO:0007669"/>
    <property type="project" value="InterPro"/>
</dbReference>
<dbReference type="Pfam" id="PF00176">
    <property type="entry name" value="SNF2-rel_dom"/>
    <property type="match status" value="1"/>
</dbReference>
<dbReference type="SMART" id="SM00487">
    <property type="entry name" value="DEXDc"/>
    <property type="match status" value="1"/>
</dbReference>
<dbReference type="PANTHER" id="PTHR45821">
    <property type="entry name" value="SNF2 DOMAIN-CONTAINING PROTEIN CLASSY 2-RELATED"/>
    <property type="match status" value="1"/>
</dbReference>
<dbReference type="GO" id="GO:0005840">
    <property type="term" value="C:ribosome"/>
    <property type="evidence" value="ECO:0007669"/>
    <property type="project" value="UniProtKB-KW"/>
</dbReference>
<reference evidence="14" key="2">
    <citation type="submission" date="2023-06" db="EMBL/GenBank/DDBJ databases">
        <authorList>
            <person name="Swenson N.G."/>
            <person name="Wegrzyn J.L."/>
            <person name="Mcevoy S.L."/>
        </authorList>
    </citation>
    <scope>NUCLEOTIDE SEQUENCE</scope>
    <source>
        <strain evidence="14">NS2018</strain>
        <tissue evidence="14">Leaf</tissue>
    </source>
</reference>
<keyword evidence="15" id="KW-1185">Reference proteome</keyword>
<name>A0AA39S910_ACESA</name>
<dbReference type="NCBIfam" id="TIGR00280">
    <property type="entry name" value="eL43_euk_arch"/>
    <property type="match status" value="1"/>
</dbReference>
<feature type="compositionally biased region" description="Polar residues" evidence="11">
    <location>
        <begin position="431"/>
        <end position="447"/>
    </location>
</feature>
<dbReference type="FunFam" id="2.20.25.30:FF:000002">
    <property type="entry name" value="60S ribosomal protein L37a"/>
    <property type="match status" value="1"/>
</dbReference>
<dbReference type="PROSITE" id="PS51194">
    <property type="entry name" value="HELICASE_CTER"/>
    <property type="match status" value="1"/>
</dbReference>
<dbReference type="CDD" id="cd18793">
    <property type="entry name" value="SF2_C_SNF"/>
    <property type="match status" value="1"/>
</dbReference>
<dbReference type="Gene3D" id="3.40.50.10810">
    <property type="entry name" value="Tandem AAA-ATPase domain"/>
    <property type="match status" value="1"/>
</dbReference>
<feature type="domain" description="Helicase ATP-binding" evidence="12">
    <location>
        <begin position="747"/>
        <end position="941"/>
    </location>
</feature>
<dbReference type="Pfam" id="PF01780">
    <property type="entry name" value="Ribosomal_L37ae"/>
    <property type="match status" value="1"/>
</dbReference>
<protein>
    <submittedName>
        <fullName evidence="14">Uncharacterized protein</fullName>
    </submittedName>
</protein>
<evidence type="ECO:0000256" key="9">
    <source>
        <dbReference type="ARBA" id="ARBA00023242"/>
    </source>
</evidence>
<organism evidence="14 15">
    <name type="scientific">Acer saccharum</name>
    <name type="common">Sugar maple</name>
    <dbReference type="NCBI Taxonomy" id="4024"/>
    <lineage>
        <taxon>Eukaryota</taxon>
        <taxon>Viridiplantae</taxon>
        <taxon>Streptophyta</taxon>
        <taxon>Embryophyta</taxon>
        <taxon>Tracheophyta</taxon>
        <taxon>Spermatophyta</taxon>
        <taxon>Magnoliopsida</taxon>
        <taxon>eudicotyledons</taxon>
        <taxon>Gunneridae</taxon>
        <taxon>Pentapetalae</taxon>
        <taxon>rosids</taxon>
        <taxon>malvids</taxon>
        <taxon>Sapindales</taxon>
        <taxon>Sapindaceae</taxon>
        <taxon>Hippocastanoideae</taxon>
        <taxon>Acereae</taxon>
        <taxon>Acer</taxon>
    </lineage>
</organism>
<comment type="similarity">
    <text evidence="2">Belongs to the eukaryotic ribosomal protein eL43 family.</text>
</comment>
<evidence type="ECO:0000256" key="10">
    <source>
        <dbReference type="ARBA" id="ARBA00023274"/>
    </source>
</evidence>
<dbReference type="InterPro" id="IPR014001">
    <property type="entry name" value="Helicase_ATP-bd"/>
</dbReference>